<organism evidence="1">
    <name type="scientific">Rhizophora mucronata</name>
    <name type="common">Asiatic mangrove</name>
    <dbReference type="NCBI Taxonomy" id="61149"/>
    <lineage>
        <taxon>Eukaryota</taxon>
        <taxon>Viridiplantae</taxon>
        <taxon>Streptophyta</taxon>
        <taxon>Embryophyta</taxon>
        <taxon>Tracheophyta</taxon>
        <taxon>Spermatophyta</taxon>
        <taxon>Magnoliopsida</taxon>
        <taxon>eudicotyledons</taxon>
        <taxon>Gunneridae</taxon>
        <taxon>Pentapetalae</taxon>
        <taxon>rosids</taxon>
        <taxon>fabids</taxon>
        <taxon>Malpighiales</taxon>
        <taxon>Rhizophoraceae</taxon>
        <taxon>Rhizophora</taxon>
    </lineage>
</organism>
<sequence length="26" mass="2781">MLEIVVARVSRVTPKAATVAEIATVR</sequence>
<dbReference type="EMBL" id="GGEC01055458">
    <property type="protein sequence ID" value="MBX35942.1"/>
    <property type="molecule type" value="Transcribed_RNA"/>
</dbReference>
<evidence type="ECO:0000313" key="1">
    <source>
        <dbReference type="EMBL" id="MBX35942.1"/>
    </source>
</evidence>
<name>A0A2P2N0D8_RHIMU</name>
<accession>A0A2P2N0D8</accession>
<dbReference type="AlphaFoldDB" id="A0A2P2N0D8"/>
<protein>
    <submittedName>
        <fullName evidence="1">Uncharacterized protein</fullName>
    </submittedName>
</protein>
<proteinExistence type="predicted"/>
<reference evidence="1" key="1">
    <citation type="submission" date="2018-02" db="EMBL/GenBank/DDBJ databases">
        <title>Rhizophora mucronata_Transcriptome.</title>
        <authorList>
            <person name="Meera S.P."/>
            <person name="Sreeshan A."/>
            <person name="Augustine A."/>
        </authorList>
    </citation>
    <scope>NUCLEOTIDE SEQUENCE</scope>
    <source>
        <tissue evidence="1">Leaf</tissue>
    </source>
</reference>